<dbReference type="Proteomes" id="UP000029990">
    <property type="component" value="Unassembled WGS sequence"/>
</dbReference>
<protein>
    <recommendedName>
        <fullName evidence="3">OmpR/PhoB-type domain-containing protein</fullName>
    </recommendedName>
</protein>
<evidence type="ECO:0000256" key="1">
    <source>
        <dbReference type="ARBA" id="ARBA00023125"/>
    </source>
</evidence>
<dbReference type="SUPFAM" id="SSF46894">
    <property type="entry name" value="C-terminal effector domain of the bipartite response regulators"/>
    <property type="match status" value="1"/>
</dbReference>
<sequence>MEKTVMSSGPVASTLVLCVGLPLQEVAALAGAVRRGTLVLAAGDAESAWELLRSPAVERGGAAPTVVASEPVAAAPVVAAGQTLKVGRLTIDGRSREVLCGEEPVHLSAREFDLLFLLASDVQRAWPFAALVQALWHTDYLGDHDQLASTVKRLRKRLGRDAGCVVHSVHGVGYRLVDTESAVA</sequence>
<evidence type="ECO:0000313" key="5">
    <source>
        <dbReference type="Proteomes" id="UP000029990"/>
    </source>
</evidence>
<name>A0ABR4XGR4_9MICO</name>
<evidence type="ECO:0000256" key="2">
    <source>
        <dbReference type="PROSITE-ProRule" id="PRU01091"/>
    </source>
</evidence>
<gene>
    <name evidence="4" type="ORF">N798_07385</name>
</gene>
<keyword evidence="5" id="KW-1185">Reference proteome</keyword>
<feature type="DNA-binding region" description="OmpR/PhoB-type" evidence="2">
    <location>
        <begin position="81"/>
        <end position="178"/>
    </location>
</feature>
<feature type="domain" description="OmpR/PhoB-type" evidence="3">
    <location>
        <begin position="81"/>
        <end position="178"/>
    </location>
</feature>
<dbReference type="PROSITE" id="PS51755">
    <property type="entry name" value="OMPR_PHOB"/>
    <property type="match status" value="1"/>
</dbReference>
<dbReference type="Pfam" id="PF00486">
    <property type="entry name" value="Trans_reg_C"/>
    <property type="match status" value="1"/>
</dbReference>
<keyword evidence="1 2" id="KW-0238">DNA-binding</keyword>
<evidence type="ECO:0000313" key="4">
    <source>
        <dbReference type="EMBL" id="KGN32435.1"/>
    </source>
</evidence>
<evidence type="ECO:0000259" key="3">
    <source>
        <dbReference type="PROSITE" id="PS51755"/>
    </source>
</evidence>
<dbReference type="SMART" id="SM00862">
    <property type="entry name" value="Trans_reg_C"/>
    <property type="match status" value="1"/>
</dbReference>
<accession>A0ABR4XGR4</accession>
<dbReference type="InterPro" id="IPR016032">
    <property type="entry name" value="Sig_transdc_resp-reg_C-effctor"/>
</dbReference>
<dbReference type="Gene3D" id="1.10.10.10">
    <property type="entry name" value="Winged helix-like DNA-binding domain superfamily/Winged helix DNA-binding domain"/>
    <property type="match status" value="1"/>
</dbReference>
<dbReference type="InterPro" id="IPR036388">
    <property type="entry name" value="WH-like_DNA-bd_sf"/>
</dbReference>
<dbReference type="InterPro" id="IPR001867">
    <property type="entry name" value="OmpR/PhoB-type_DNA-bd"/>
</dbReference>
<reference evidence="4 5" key="1">
    <citation type="submission" date="2013-08" db="EMBL/GenBank/DDBJ databases">
        <title>The genome sequence of Knoellia flava.</title>
        <authorList>
            <person name="Zhu W."/>
            <person name="Wang G."/>
        </authorList>
    </citation>
    <scope>NUCLEOTIDE SEQUENCE [LARGE SCALE GENOMIC DNA]</scope>
    <source>
        <strain evidence="4 5">TL1</strain>
    </source>
</reference>
<comment type="caution">
    <text evidence="4">The sequence shown here is derived from an EMBL/GenBank/DDBJ whole genome shotgun (WGS) entry which is preliminary data.</text>
</comment>
<dbReference type="CDD" id="cd00383">
    <property type="entry name" value="trans_reg_C"/>
    <property type="match status" value="1"/>
</dbReference>
<dbReference type="EMBL" id="AVPI01000015">
    <property type="protein sequence ID" value="KGN32435.1"/>
    <property type="molecule type" value="Genomic_DNA"/>
</dbReference>
<organism evidence="4 5">
    <name type="scientific">Knoellia flava TL1</name>
    <dbReference type="NCBI Taxonomy" id="1385518"/>
    <lineage>
        <taxon>Bacteria</taxon>
        <taxon>Bacillati</taxon>
        <taxon>Actinomycetota</taxon>
        <taxon>Actinomycetes</taxon>
        <taxon>Micrococcales</taxon>
        <taxon>Intrasporangiaceae</taxon>
        <taxon>Knoellia</taxon>
    </lineage>
</organism>
<proteinExistence type="predicted"/>